<gene>
    <name evidence="1" type="primary">ORF7</name>
</gene>
<proteinExistence type="predicted"/>
<name>A0AA49EEI7_9NIDO</name>
<reference evidence="1" key="1">
    <citation type="submission" date="2023-01" db="EMBL/GenBank/DDBJ databases">
        <title>Panoramic Analysis of Coronaviruses Carried by Representative Bat Species in Southern China to Better Understand the Coronavirus Sphere.</title>
        <authorList>
            <person name="Han Y."/>
            <person name="Xu P."/>
            <person name="Wang Y."/>
            <person name="Zhao W."/>
            <person name="Wang J."/>
            <person name="Jin Q."/>
            <person name="Wu Z."/>
        </authorList>
    </citation>
    <scope>NUCLEOTIDE SEQUENCE</scope>
    <source>
        <strain evidence="1">BtMs-AlphaCoV/GD2016-Q75</strain>
    </source>
</reference>
<evidence type="ECO:0000313" key="1">
    <source>
        <dbReference type="EMBL" id="WCC63254.1"/>
    </source>
</evidence>
<accession>A0AA49EEI7</accession>
<protein>
    <submittedName>
        <fullName evidence="1">ORF7 protein</fullName>
    </submittedName>
</protein>
<sequence>MFLRITKTSMSSFHRLMLIWILLVRTNQRSSVNLRKRRRKRPLRNSILQHLCSHHLLCCQMLLLKLSLRWLTRLLMLNLSLLHELSTIDAAVQRHRIVVDKLERAADADWLHVAYTRLSGFHEEIIRLGGDSFAARDDLEKKYHPSTTGSTKIRG</sequence>
<organism evidence="1">
    <name type="scientific">Bat Coronavirus MsGD16</name>
    <dbReference type="NCBI Taxonomy" id="3018863"/>
    <lineage>
        <taxon>Viruses</taxon>
        <taxon>Riboviria</taxon>
        <taxon>Orthornavirae</taxon>
        <taxon>Pisuviricota</taxon>
        <taxon>Pisoniviricetes</taxon>
        <taxon>Nidovirales</taxon>
        <taxon>Cornidovirineae</taxon>
        <taxon>Coronaviridae</taxon>
        <taxon>Orthocoronavirinae</taxon>
    </lineage>
</organism>
<dbReference type="EMBL" id="OQ175268">
    <property type="protein sequence ID" value="WCC63254.1"/>
    <property type="molecule type" value="Genomic_RNA"/>
</dbReference>